<dbReference type="SUPFAM" id="SSF56784">
    <property type="entry name" value="HAD-like"/>
    <property type="match status" value="1"/>
</dbReference>
<evidence type="ECO:0000256" key="2">
    <source>
        <dbReference type="ARBA" id="ARBA00022801"/>
    </source>
</evidence>
<protein>
    <recommendedName>
        <fullName evidence="4">Enolase-phosphatase E1</fullName>
        <ecNumber evidence="4">3.1.3.77</ecNumber>
    </recommendedName>
    <alternativeName>
        <fullName evidence="4">2,3-diketo-5-methylthio-1-phosphopentane phosphatase</fullName>
    </alternativeName>
</protein>
<feature type="region of interest" description="Disordered" evidence="5">
    <location>
        <begin position="205"/>
        <end position="232"/>
    </location>
</feature>
<dbReference type="InterPro" id="IPR023214">
    <property type="entry name" value="HAD_sf"/>
</dbReference>
<accession>A0A2S6HL56</accession>
<proteinExistence type="inferred from homology"/>
<dbReference type="UniPathway" id="UPA00904">
    <property type="reaction ID" value="UER00876"/>
</dbReference>
<comment type="subunit">
    <text evidence="4">Monomer.</text>
</comment>
<name>A0A2S6HL56_9GAMM</name>
<dbReference type="HAMAP" id="MF_01681">
    <property type="entry name" value="Salvage_MtnC"/>
    <property type="match status" value="1"/>
</dbReference>
<comment type="function">
    <text evidence="4">Bifunctional enzyme that catalyzes the enolization of 2,3-diketo-5-methylthiopentyl-1-phosphate (DK-MTP-1-P) into the intermediate 2-hydroxy-3-keto-5-methylthiopentenyl-1-phosphate (HK-MTPenyl-1-P), which is then dephosphorylated to form the acireductone 1,2-dihydroxy-3-keto-5-methylthiopentene (DHK-MTPene).</text>
</comment>
<dbReference type="NCBIfam" id="TIGR01691">
    <property type="entry name" value="enolase-ppase"/>
    <property type="match status" value="1"/>
</dbReference>
<comment type="pathway">
    <text evidence="4">Amino-acid biosynthesis; L-methionine biosynthesis via salvage pathway; L-methionine from S-methyl-5-thio-alpha-D-ribose 1-phosphate: step 4/6.</text>
</comment>
<dbReference type="Gene3D" id="1.10.720.60">
    <property type="match status" value="1"/>
</dbReference>
<dbReference type="PANTHER" id="PTHR20371:SF1">
    <property type="entry name" value="ENOLASE-PHOSPHATASE E1"/>
    <property type="match status" value="1"/>
</dbReference>
<keyword evidence="4" id="KW-0460">Magnesium</keyword>
<evidence type="ECO:0000256" key="4">
    <source>
        <dbReference type="HAMAP-Rule" id="MF_01681"/>
    </source>
</evidence>
<dbReference type="EC" id="3.1.3.77" evidence="4"/>
<dbReference type="EMBL" id="PTIZ01000001">
    <property type="protein sequence ID" value="PPK78225.1"/>
    <property type="molecule type" value="Genomic_DNA"/>
</dbReference>
<dbReference type="SFLD" id="SFLDS00003">
    <property type="entry name" value="Haloacid_Dehalogenase"/>
    <property type="match status" value="1"/>
</dbReference>
<dbReference type="RefSeq" id="WP_104427571.1">
    <property type="nucleotide sequence ID" value="NZ_PTIZ01000001.1"/>
</dbReference>
<dbReference type="SFLD" id="SFLDF00044">
    <property type="entry name" value="enolase-phosphatase"/>
    <property type="match status" value="1"/>
</dbReference>
<keyword evidence="1 4" id="KW-0028">Amino-acid biosynthesis</keyword>
<dbReference type="InterPro" id="IPR036412">
    <property type="entry name" value="HAD-like_sf"/>
</dbReference>
<gene>
    <name evidence="4" type="primary">mtnC</name>
    <name evidence="6" type="ORF">B0F87_101607</name>
</gene>
<evidence type="ECO:0000313" key="6">
    <source>
        <dbReference type="EMBL" id="PPK78225.1"/>
    </source>
</evidence>
<dbReference type="GO" id="GO:0043715">
    <property type="term" value="F:2,3-diketo-5-methylthiopentyl-1-phosphate enolase activity"/>
    <property type="evidence" value="ECO:0007669"/>
    <property type="project" value="UniProtKB-UniRule"/>
</dbReference>
<dbReference type="GO" id="GO:0000287">
    <property type="term" value="F:magnesium ion binding"/>
    <property type="evidence" value="ECO:0007669"/>
    <property type="project" value="UniProtKB-UniRule"/>
</dbReference>
<dbReference type="InterPro" id="IPR006439">
    <property type="entry name" value="HAD-SF_hydro_IA"/>
</dbReference>
<keyword evidence="2 4" id="KW-0378">Hydrolase</keyword>
<dbReference type="Pfam" id="PF00702">
    <property type="entry name" value="Hydrolase"/>
    <property type="match status" value="1"/>
</dbReference>
<evidence type="ECO:0000256" key="5">
    <source>
        <dbReference type="SAM" id="MobiDB-lite"/>
    </source>
</evidence>
<dbReference type="AlphaFoldDB" id="A0A2S6HL56"/>
<dbReference type="GO" id="GO:0019509">
    <property type="term" value="P:L-methionine salvage from methylthioadenosine"/>
    <property type="evidence" value="ECO:0007669"/>
    <property type="project" value="UniProtKB-UniRule"/>
</dbReference>
<dbReference type="Gene3D" id="3.40.50.1000">
    <property type="entry name" value="HAD superfamily/HAD-like"/>
    <property type="match status" value="1"/>
</dbReference>
<dbReference type="InterPro" id="IPR023943">
    <property type="entry name" value="Enolase-ppase_E1"/>
</dbReference>
<evidence type="ECO:0000256" key="3">
    <source>
        <dbReference type="ARBA" id="ARBA00023167"/>
    </source>
</evidence>
<dbReference type="CDD" id="cd01629">
    <property type="entry name" value="HAD_EP"/>
    <property type="match status" value="1"/>
</dbReference>
<dbReference type="Proteomes" id="UP000240010">
    <property type="component" value="Unassembled WGS sequence"/>
</dbReference>
<comment type="pathway">
    <text evidence="4">Amino-acid biosynthesis; L-methionine biosynthesis via salvage pathway; L-methionine from S-methyl-5-thio-alpha-D-ribose 1-phosphate: step 3/6.</text>
</comment>
<comment type="cofactor">
    <cofactor evidence="4">
        <name>Mg(2+)</name>
        <dbReference type="ChEBI" id="CHEBI:18420"/>
    </cofactor>
    <text evidence="4">Binds 1 Mg(2+) ion per subunit.</text>
</comment>
<keyword evidence="3 4" id="KW-0486">Methionine biosynthesis</keyword>
<dbReference type="SFLD" id="SFLDG01133">
    <property type="entry name" value="C1.5.4:_Enolase-phosphatase_Li"/>
    <property type="match status" value="1"/>
</dbReference>
<sequence>MIKAIVTDIEGTTSSILFVKDVLFPYARANLADYVRNHADDPQVKPLLADVCKEAGSELSTEQIITQLIQWLDEDKKVTPLKSLQGLIWEAGYRQGDFKGHLYPDAAANLKAWKTEGLDLYIYSSGSVYAQKLLFAHTEYGDLTPLFSGYFDTHIGGKKEQQSYDNIAGQLAIPANQLLFLSDIKEELDAAKAAGFETIWLTRDSTPDPQAEHRQVNSFDQIGVGRNKTAQA</sequence>
<dbReference type="PANTHER" id="PTHR20371">
    <property type="entry name" value="ENOLASE-PHOSPHATASE E1"/>
    <property type="match status" value="1"/>
</dbReference>
<reference evidence="6 7" key="1">
    <citation type="submission" date="2018-02" db="EMBL/GenBank/DDBJ databases">
        <title>Subsurface microbial communities from deep shales in Ohio and West Virginia, USA.</title>
        <authorList>
            <person name="Wrighton K."/>
        </authorList>
    </citation>
    <scope>NUCLEOTIDE SEQUENCE [LARGE SCALE GENOMIC DNA]</scope>
    <source>
        <strain evidence="6 7">OWC-DMM</strain>
    </source>
</reference>
<dbReference type="GO" id="GO:0043716">
    <property type="term" value="F:2-hydroxy-3-keto-5-methylthiopentenyl-1-phosphate phosphatase activity"/>
    <property type="evidence" value="ECO:0007669"/>
    <property type="project" value="UniProtKB-UniRule"/>
</dbReference>
<comment type="similarity">
    <text evidence="4">Belongs to the HAD-like hydrolase superfamily. MasA/MtnC family.</text>
</comment>
<dbReference type="PRINTS" id="PR00413">
    <property type="entry name" value="HADHALOGNASE"/>
</dbReference>
<dbReference type="SFLD" id="SFLDG01129">
    <property type="entry name" value="C1.5:_HAD__Beta-PGM__Phosphata"/>
    <property type="match status" value="1"/>
</dbReference>
<comment type="caution">
    <text evidence="6">The sequence shown here is derived from an EMBL/GenBank/DDBJ whole genome shotgun (WGS) entry which is preliminary data.</text>
</comment>
<comment type="catalytic activity">
    <reaction evidence="4">
        <text>5-methylsulfanyl-2,3-dioxopentyl phosphate + H2O = 1,2-dihydroxy-5-(methylsulfanyl)pent-1-en-3-one + phosphate</text>
        <dbReference type="Rhea" id="RHEA:21700"/>
        <dbReference type="ChEBI" id="CHEBI:15377"/>
        <dbReference type="ChEBI" id="CHEBI:43474"/>
        <dbReference type="ChEBI" id="CHEBI:49252"/>
        <dbReference type="ChEBI" id="CHEBI:58828"/>
        <dbReference type="EC" id="3.1.3.77"/>
    </reaction>
</comment>
<keyword evidence="4" id="KW-0479">Metal-binding</keyword>
<dbReference type="GO" id="GO:0043874">
    <property type="term" value="F:acireductone synthase activity"/>
    <property type="evidence" value="ECO:0007669"/>
    <property type="project" value="UniProtKB-EC"/>
</dbReference>
<evidence type="ECO:0000313" key="7">
    <source>
        <dbReference type="Proteomes" id="UP000240010"/>
    </source>
</evidence>
<organism evidence="6 7">
    <name type="scientific">Methylobacter tundripaludum</name>
    <dbReference type="NCBI Taxonomy" id="173365"/>
    <lineage>
        <taxon>Bacteria</taxon>
        <taxon>Pseudomonadati</taxon>
        <taxon>Pseudomonadota</taxon>
        <taxon>Gammaproteobacteria</taxon>
        <taxon>Methylococcales</taxon>
        <taxon>Methylococcaceae</taxon>
        <taxon>Methylobacter</taxon>
    </lineage>
</organism>
<evidence type="ECO:0000256" key="1">
    <source>
        <dbReference type="ARBA" id="ARBA00022605"/>
    </source>
</evidence>